<evidence type="ECO:0000256" key="4">
    <source>
        <dbReference type="SAM" id="MobiDB-lite"/>
    </source>
</evidence>
<feature type="region of interest" description="Disordered" evidence="4">
    <location>
        <begin position="475"/>
        <end position="506"/>
    </location>
</feature>
<dbReference type="PRINTS" id="PR00301">
    <property type="entry name" value="HEATSHOCK70"/>
</dbReference>
<dbReference type="GO" id="GO:0005634">
    <property type="term" value="C:nucleus"/>
    <property type="evidence" value="ECO:0007669"/>
    <property type="project" value="TreeGrafter"/>
</dbReference>
<keyword evidence="6" id="KW-1185">Reference proteome</keyword>
<evidence type="ECO:0000256" key="3">
    <source>
        <dbReference type="ARBA" id="ARBA00022840"/>
    </source>
</evidence>
<comment type="similarity">
    <text evidence="1">Belongs to the heat shock protein 70 family.</text>
</comment>
<protein>
    <recommendedName>
        <fullName evidence="7">Ribosome-associated complex subunit SSZ1</fullName>
    </recommendedName>
</protein>
<evidence type="ECO:0008006" key="7">
    <source>
        <dbReference type="Google" id="ProtNLM"/>
    </source>
</evidence>
<dbReference type="PROSITE" id="PS01036">
    <property type="entry name" value="HSP70_3"/>
    <property type="match status" value="1"/>
</dbReference>
<dbReference type="GO" id="GO:0005829">
    <property type="term" value="C:cytosol"/>
    <property type="evidence" value="ECO:0007669"/>
    <property type="project" value="TreeGrafter"/>
</dbReference>
<dbReference type="OrthoDB" id="29851at2759"/>
<dbReference type="CDD" id="cd10232">
    <property type="entry name" value="ASKHA_NBD_HSP70_ScSsz1p-like"/>
    <property type="match status" value="1"/>
</dbReference>
<dbReference type="SUPFAM" id="SSF53067">
    <property type="entry name" value="Actin-like ATPase domain"/>
    <property type="match status" value="2"/>
</dbReference>
<keyword evidence="2" id="KW-0547">Nucleotide-binding</keyword>
<comment type="caution">
    <text evidence="5">The sequence shown here is derived from an EMBL/GenBank/DDBJ whole genome shotgun (WGS) entry which is preliminary data.</text>
</comment>
<dbReference type="Proteomes" id="UP000243723">
    <property type="component" value="Unassembled WGS sequence"/>
</dbReference>
<gene>
    <name evidence="5" type="ORF">B9Z65_5008</name>
</gene>
<name>A0A2P7ZCW6_9PEZI</name>
<dbReference type="GO" id="GO:0140662">
    <property type="term" value="F:ATP-dependent protein folding chaperone"/>
    <property type="evidence" value="ECO:0007669"/>
    <property type="project" value="InterPro"/>
</dbReference>
<dbReference type="EMBL" id="NHZQ01000236">
    <property type="protein sequence ID" value="PSK46040.1"/>
    <property type="molecule type" value="Genomic_DNA"/>
</dbReference>
<evidence type="ECO:0000256" key="1">
    <source>
        <dbReference type="ARBA" id="ARBA00007381"/>
    </source>
</evidence>
<dbReference type="InterPro" id="IPR018181">
    <property type="entry name" value="Heat_shock_70_CS"/>
</dbReference>
<accession>A0A2P7ZCW6</accession>
<reference evidence="5 6" key="1">
    <citation type="submission" date="2017-05" db="EMBL/GenBank/DDBJ databases">
        <title>Draft genome sequence of Elsinoe australis.</title>
        <authorList>
            <person name="Cheng Q."/>
        </authorList>
    </citation>
    <scope>NUCLEOTIDE SEQUENCE [LARGE SCALE GENOMIC DNA]</scope>
    <source>
        <strain evidence="5 6">NL1</strain>
    </source>
</reference>
<evidence type="ECO:0000313" key="6">
    <source>
        <dbReference type="Proteomes" id="UP000243723"/>
    </source>
</evidence>
<dbReference type="Gene3D" id="3.30.30.30">
    <property type="match status" value="1"/>
</dbReference>
<evidence type="ECO:0000256" key="2">
    <source>
        <dbReference type="ARBA" id="ARBA00022741"/>
    </source>
</evidence>
<proteinExistence type="inferred from homology"/>
<dbReference type="FunFam" id="3.30.30.30:FF:000009">
    <property type="entry name" value="Heat shock protein Hsp70"/>
    <property type="match status" value="1"/>
</dbReference>
<dbReference type="Pfam" id="PF00012">
    <property type="entry name" value="HSP70"/>
    <property type="match status" value="1"/>
</dbReference>
<evidence type="ECO:0000313" key="5">
    <source>
        <dbReference type="EMBL" id="PSK46040.1"/>
    </source>
</evidence>
<dbReference type="InterPro" id="IPR043129">
    <property type="entry name" value="ATPase_NBD"/>
</dbReference>
<dbReference type="FunFam" id="3.90.640.10:FF:000010">
    <property type="entry name" value="heat shock 70 kDa protein 14"/>
    <property type="match status" value="1"/>
</dbReference>
<dbReference type="Gene3D" id="3.90.640.10">
    <property type="entry name" value="Actin, Chain A, domain 4"/>
    <property type="match status" value="1"/>
</dbReference>
<organism evidence="5 6">
    <name type="scientific">Elsinoe australis</name>
    <dbReference type="NCBI Taxonomy" id="40998"/>
    <lineage>
        <taxon>Eukaryota</taxon>
        <taxon>Fungi</taxon>
        <taxon>Dikarya</taxon>
        <taxon>Ascomycota</taxon>
        <taxon>Pezizomycotina</taxon>
        <taxon>Dothideomycetes</taxon>
        <taxon>Dothideomycetidae</taxon>
        <taxon>Myriangiales</taxon>
        <taxon>Elsinoaceae</taxon>
        <taxon>Elsinoe</taxon>
    </lineage>
</organism>
<feature type="compositionally biased region" description="Acidic residues" evidence="4">
    <location>
        <begin position="490"/>
        <end position="506"/>
    </location>
</feature>
<dbReference type="PANTHER" id="PTHR45639:SF32">
    <property type="entry name" value="HEAT SHOCK PROTEIN PDR13"/>
    <property type="match status" value="1"/>
</dbReference>
<sequence>MSDGEEVSGKLAIGISFGNSYSSIAYTTSEGKAAVIANEEGDRQIPSVLSYVEGEEFHGTQAKAQLVRNPKNTVAYFRDFIGKDFKSIDPTPCHASAHATEHSGSVAFSIRDSEAEQQNTVSVSEITTRHLRRLQQSAADYLGKKVEAAVITVPTNFTEEQRKALEEAAKATNLEILQIIHEPSAALLAYDARETEAPKDKIVVLADLGGTRSDVAVVASRGGMYTILATSHDYELGGAALDQVLIDYAAKEFMKKNKTDPRQNERSLSKLKLEAEAVKKALSIGATASFSIESLADGVDFSLSVNRTRFELLANKTFAAITRLVESTIQKADLDPLDIGEIILSGGTSQIPKIARNLESAFAPRTTILAPSTSPTAINPSELAVRGAAIQASLIAEFEKDDIEQSTHAMVTVTPHLSTAIGISTIAESVGEEVFEPLIDANTAVPVRRTIEVPAPKEGGDVLVRICEGVSHINVTKPEPKEKPATNGDKDEDDSDEDFSDEEEEDIREKLWKQGAVLAEAGVKDVKKGGKVEVQVNVLADLSVCVVAREVGGKGGVRGTLAAGKVAENGSA</sequence>
<dbReference type="Gene3D" id="3.30.420.40">
    <property type="match status" value="2"/>
</dbReference>
<dbReference type="STRING" id="40998.A0A2P7ZCW6"/>
<dbReference type="AlphaFoldDB" id="A0A2P7ZCW6"/>
<dbReference type="GO" id="GO:0005524">
    <property type="term" value="F:ATP binding"/>
    <property type="evidence" value="ECO:0007669"/>
    <property type="project" value="UniProtKB-KW"/>
</dbReference>
<dbReference type="PANTHER" id="PTHR45639">
    <property type="entry name" value="HSC70CB, ISOFORM G-RELATED"/>
    <property type="match status" value="1"/>
</dbReference>
<keyword evidence="3" id="KW-0067">ATP-binding</keyword>
<dbReference type="InterPro" id="IPR013126">
    <property type="entry name" value="Hsp_70_fam"/>
</dbReference>